<dbReference type="InterPro" id="IPR005490">
    <property type="entry name" value="LD_TPept_cat_dom"/>
</dbReference>
<dbReference type="EMBL" id="LGAP01000006">
    <property type="protein sequence ID" value="KOF18827.1"/>
    <property type="molecule type" value="Genomic_DNA"/>
</dbReference>
<protein>
    <submittedName>
        <fullName evidence="2">ErfK/YbiS/YcfS/YnhG family protein</fullName>
    </submittedName>
</protein>
<dbReference type="GO" id="GO:0016740">
    <property type="term" value="F:transferase activity"/>
    <property type="evidence" value="ECO:0007669"/>
    <property type="project" value="InterPro"/>
</dbReference>
<accession>A0A0L8BVT8</accession>
<dbReference type="Proteomes" id="UP000037425">
    <property type="component" value="Unassembled WGS sequence"/>
</dbReference>
<name>A0A0L8BVT8_ENSAD</name>
<dbReference type="CDD" id="cd16913">
    <property type="entry name" value="YkuD_like"/>
    <property type="match status" value="1"/>
</dbReference>
<evidence type="ECO:0000313" key="2">
    <source>
        <dbReference type="EMBL" id="KOF18827.1"/>
    </source>
</evidence>
<dbReference type="PATRIC" id="fig|106592.7.peg.6630"/>
<organism evidence="2 3">
    <name type="scientific">Ensifer adhaerens</name>
    <name type="common">Sinorhizobium morelense</name>
    <dbReference type="NCBI Taxonomy" id="106592"/>
    <lineage>
        <taxon>Bacteria</taxon>
        <taxon>Pseudomonadati</taxon>
        <taxon>Pseudomonadota</taxon>
        <taxon>Alphaproteobacteria</taxon>
        <taxon>Hyphomicrobiales</taxon>
        <taxon>Rhizobiaceae</taxon>
        <taxon>Sinorhizobium/Ensifer group</taxon>
        <taxon>Ensifer</taxon>
    </lineage>
</organism>
<dbReference type="RefSeq" id="WP_053249169.1">
    <property type="nucleotide sequence ID" value="NZ_LGAP01000006.1"/>
</dbReference>
<proteinExistence type="predicted"/>
<dbReference type="OrthoDB" id="9804204at2"/>
<feature type="domain" description="L,D-TPase catalytic" evidence="1">
    <location>
        <begin position="36"/>
        <end position="181"/>
    </location>
</feature>
<evidence type="ECO:0000259" key="1">
    <source>
        <dbReference type="Pfam" id="PF03734"/>
    </source>
</evidence>
<dbReference type="PANTHER" id="PTHR38589:SF1">
    <property type="entry name" value="BLR0621 PROTEIN"/>
    <property type="match status" value="1"/>
</dbReference>
<dbReference type="AlphaFoldDB" id="A0A0L8BVT8"/>
<sequence>MRKKTSGRRPAKSVITVRPAPLDRRRALVTFDGRAEQAAIGRNGITSRKREGDGATPRAAMKLIGGYVRRDRILLPPTPLPTRVTRKGMLWCDAPDHARYNRPANAPFAPSHEEMMRSDGLYDICLVMDWNLTSRRRYAGSAIFFHLIRPGYEPTQGCVAVSLAAMRRLIPHLRRGTVVKVL</sequence>
<dbReference type="PANTHER" id="PTHR38589">
    <property type="entry name" value="BLR0621 PROTEIN"/>
    <property type="match status" value="1"/>
</dbReference>
<comment type="caution">
    <text evidence="2">The sequence shown here is derived from an EMBL/GenBank/DDBJ whole genome shotgun (WGS) entry which is preliminary data.</text>
</comment>
<dbReference type="Pfam" id="PF03734">
    <property type="entry name" value="YkuD"/>
    <property type="match status" value="1"/>
</dbReference>
<evidence type="ECO:0000313" key="3">
    <source>
        <dbReference type="Proteomes" id="UP000037425"/>
    </source>
</evidence>
<gene>
    <name evidence="2" type="ORF">AC244_12555</name>
</gene>
<reference evidence="3" key="1">
    <citation type="submission" date="2015-07" db="EMBL/GenBank/DDBJ databases">
        <title>Whole genome sequence of an Ensifer adhaerens strain isolated from a cave pool in the Wind Cave National Park.</title>
        <authorList>
            <person name="Eng W.W.H."/>
            <person name="Gan H.M."/>
            <person name="Barton H.A."/>
            <person name="Savka M.A."/>
        </authorList>
    </citation>
    <scope>NUCLEOTIDE SEQUENCE [LARGE SCALE GENOMIC DNA]</scope>
    <source>
        <strain evidence="3">SD006</strain>
    </source>
</reference>